<evidence type="ECO:0000259" key="1">
    <source>
        <dbReference type="PROSITE" id="PS50206"/>
    </source>
</evidence>
<dbReference type="InterPro" id="IPR001763">
    <property type="entry name" value="Rhodanese-like_dom"/>
</dbReference>
<gene>
    <name evidence="2" type="ORF">E0F88_16200</name>
</gene>
<feature type="domain" description="Rhodanese" evidence="1">
    <location>
        <begin position="55"/>
        <end position="144"/>
    </location>
</feature>
<reference evidence="2 3" key="1">
    <citation type="submission" date="2019-03" db="EMBL/GenBank/DDBJ databases">
        <title>Dyadobacter AR-3-6 sp. nov., isolated from arctic soil.</title>
        <authorList>
            <person name="Chaudhary D.K."/>
        </authorList>
    </citation>
    <scope>NUCLEOTIDE SEQUENCE [LARGE SCALE GENOMIC DNA]</scope>
    <source>
        <strain evidence="2 3">AR-3-6</strain>
    </source>
</reference>
<evidence type="ECO:0000313" key="2">
    <source>
        <dbReference type="EMBL" id="TDE14727.1"/>
    </source>
</evidence>
<protein>
    <recommendedName>
        <fullName evidence="1">Rhodanese domain-containing protein</fullName>
    </recommendedName>
</protein>
<dbReference type="Proteomes" id="UP000294850">
    <property type="component" value="Unassembled WGS sequence"/>
</dbReference>
<comment type="caution">
    <text evidence="2">The sequence shown here is derived from an EMBL/GenBank/DDBJ whole genome shotgun (WGS) entry which is preliminary data.</text>
</comment>
<proteinExistence type="predicted"/>
<dbReference type="SMART" id="SM00450">
    <property type="entry name" value="RHOD"/>
    <property type="match status" value="1"/>
</dbReference>
<dbReference type="InterPro" id="IPR050229">
    <property type="entry name" value="GlpE_sulfurtransferase"/>
</dbReference>
<dbReference type="Gene3D" id="3.40.250.10">
    <property type="entry name" value="Rhodanese-like domain"/>
    <property type="match status" value="1"/>
</dbReference>
<dbReference type="PROSITE" id="PS50206">
    <property type="entry name" value="RHODANESE_3"/>
    <property type="match status" value="1"/>
</dbReference>
<sequence>MENKLFGYMFLCSIALLTTGFTDHTILGNWACQQDNNTGKADSISVKNLKSLLSTGSDLQIIDVRLKKDLDKTQVIPTARWQDPGLVDQWAKSLDKSKPVVVYCVHGHQVSRQVVDRLRQSGFSAQRLEGGIQAWKDQKGAITILKE</sequence>
<accession>A0A4R5DMJ3</accession>
<dbReference type="OrthoDB" id="9808735at2"/>
<dbReference type="Pfam" id="PF00581">
    <property type="entry name" value="Rhodanese"/>
    <property type="match status" value="1"/>
</dbReference>
<evidence type="ECO:0000313" key="3">
    <source>
        <dbReference type="Proteomes" id="UP000294850"/>
    </source>
</evidence>
<dbReference type="SUPFAM" id="SSF52821">
    <property type="entry name" value="Rhodanese/Cell cycle control phosphatase"/>
    <property type="match status" value="1"/>
</dbReference>
<dbReference type="PANTHER" id="PTHR43031:SF1">
    <property type="entry name" value="PYRIDINE NUCLEOTIDE-DISULPHIDE OXIDOREDUCTASE"/>
    <property type="match status" value="1"/>
</dbReference>
<organism evidence="2 3">
    <name type="scientific">Dyadobacter psychrotolerans</name>
    <dbReference type="NCBI Taxonomy" id="2541721"/>
    <lineage>
        <taxon>Bacteria</taxon>
        <taxon>Pseudomonadati</taxon>
        <taxon>Bacteroidota</taxon>
        <taxon>Cytophagia</taxon>
        <taxon>Cytophagales</taxon>
        <taxon>Spirosomataceae</taxon>
        <taxon>Dyadobacter</taxon>
    </lineage>
</organism>
<dbReference type="EMBL" id="SMFL01000005">
    <property type="protein sequence ID" value="TDE14727.1"/>
    <property type="molecule type" value="Genomic_DNA"/>
</dbReference>
<keyword evidence="3" id="KW-1185">Reference proteome</keyword>
<dbReference type="AlphaFoldDB" id="A0A4R5DMJ3"/>
<name>A0A4R5DMJ3_9BACT</name>
<dbReference type="InterPro" id="IPR036873">
    <property type="entry name" value="Rhodanese-like_dom_sf"/>
</dbReference>
<dbReference type="PANTHER" id="PTHR43031">
    <property type="entry name" value="FAD-DEPENDENT OXIDOREDUCTASE"/>
    <property type="match status" value="1"/>
</dbReference>
<dbReference type="RefSeq" id="WP_131959311.1">
    <property type="nucleotide sequence ID" value="NZ_SMFL01000005.1"/>
</dbReference>